<protein>
    <submittedName>
        <fullName evidence="1">Uncharacterized protein</fullName>
    </submittedName>
</protein>
<organism evidence="1 2">
    <name type="scientific">Oenococcus sicerae</name>
    <dbReference type="NCBI Taxonomy" id="2203724"/>
    <lineage>
        <taxon>Bacteria</taxon>
        <taxon>Bacillati</taxon>
        <taxon>Bacillota</taxon>
        <taxon>Bacilli</taxon>
        <taxon>Lactobacillales</taxon>
        <taxon>Lactobacillaceae</taxon>
        <taxon>Oenococcus</taxon>
    </lineage>
</organism>
<proteinExistence type="predicted"/>
<evidence type="ECO:0000313" key="1">
    <source>
        <dbReference type="EMBL" id="MDN6899542.1"/>
    </source>
</evidence>
<gene>
    <name evidence="1" type="ORF">EVC35_00775</name>
</gene>
<comment type="caution">
    <text evidence="1">The sequence shown here is derived from an EMBL/GenBank/DDBJ whole genome shotgun (WGS) entry which is preliminary data.</text>
</comment>
<dbReference type="EMBL" id="SDWY01000001">
    <property type="protein sequence ID" value="MDN6899542.1"/>
    <property type="molecule type" value="Genomic_DNA"/>
</dbReference>
<evidence type="ECO:0000313" key="2">
    <source>
        <dbReference type="Proteomes" id="UP001167919"/>
    </source>
</evidence>
<accession>A0AAJ1VPY3</accession>
<dbReference type="Proteomes" id="UP001167919">
    <property type="component" value="Unassembled WGS sequence"/>
</dbReference>
<sequence>MMEILSLMAAGNLGSSIEVGATYKRDALITSIDYIPKGKIEVGYIPYEQPDTRPYWMQTTEIAYNDFPVYCVRTSDGHFRLFPANKYIAEYVKD</sequence>
<dbReference type="RefSeq" id="WP_301710839.1">
    <property type="nucleotide sequence ID" value="NZ_SDWY01000001.1"/>
</dbReference>
<dbReference type="AlphaFoldDB" id="A0AAJ1VPY3"/>
<name>A0AAJ1VPY3_9LACO</name>
<reference evidence="1" key="1">
    <citation type="submission" date="2019-01" db="EMBL/GenBank/DDBJ databases">
        <title>Oenococcus sicerae UCMA17102.</title>
        <authorList>
            <person name="Cousin F.J."/>
            <person name="Le Guellec R."/>
            <person name="Cretenet M."/>
        </authorList>
    </citation>
    <scope>NUCLEOTIDE SEQUENCE</scope>
    <source>
        <strain evidence="1">UCMA17102</strain>
    </source>
</reference>